<organism evidence="1">
    <name type="scientific">marine sediment metagenome</name>
    <dbReference type="NCBI Taxonomy" id="412755"/>
    <lineage>
        <taxon>unclassified sequences</taxon>
        <taxon>metagenomes</taxon>
        <taxon>ecological metagenomes</taxon>
    </lineage>
</organism>
<comment type="caution">
    <text evidence="1">The sequence shown here is derived from an EMBL/GenBank/DDBJ whole genome shotgun (WGS) entry which is preliminary data.</text>
</comment>
<dbReference type="EMBL" id="BARU01018684">
    <property type="protein sequence ID" value="GAH59330.1"/>
    <property type="molecule type" value="Genomic_DNA"/>
</dbReference>
<name>X1HQI4_9ZZZZ</name>
<protein>
    <recommendedName>
        <fullName evidence="2">WbqC family protein</fullName>
    </recommendedName>
</protein>
<feature type="non-terminal residue" evidence="1">
    <location>
        <position position="1"/>
    </location>
</feature>
<accession>X1HQI4</accession>
<proteinExistence type="predicted"/>
<evidence type="ECO:0000313" key="1">
    <source>
        <dbReference type="EMBL" id="GAH59330.1"/>
    </source>
</evidence>
<gene>
    <name evidence="1" type="ORF">S03H2_30859</name>
</gene>
<dbReference type="AlphaFoldDB" id="X1HQI4"/>
<evidence type="ECO:0008006" key="2">
    <source>
        <dbReference type="Google" id="ProtNLM"/>
    </source>
</evidence>
<reference evidence="1" key="1">
    <citation type="journal article" date="2014" name="Front. Microbiol.">
        <title>High frequency of phylogenetically diverse reductive dehalogenase-homologous genes in deep subseafloor sedimentary metagenomes.</title>
        <authorList>
            <person name="Kawai M."/>
            <person name="Futagami T."/>
            <person name="Toyoda A."/>
            <person name="Takaki Y."/>
            <person name="Nishi S."/>
            <person name="Hori S."/>
            <person name="Arai W."/>
            <person name="Tsubouchi T."/>
            <person name="Morono Y."/>
            <person name="Uchiyama I."/>
            <person name="Ito T."/>
            <person name="Fujiyama A."/>
            <person name="Inagaki F."/>
            <person name="Takami H."/>
        </authorList>
    </citation>
    <scope>NUCLEOTIDE SEQUENCE</scope>
    <source>
        <strain evidence="1">Expedition CK06-06</strain>
    </source>
</reference>
<dbReference type="Pfam" id="PF08889">
    <property type="entry name" value="WbqC"/>
    <property type="match status" value="1"/>
</dbReference>
<sequence>AGQDRIIAMCRVMNANHYINPIGGVKLYDSETFERHGIKLSFIKTNTYHYTQFANEFVSDLSIIDVMMFNSLDKIHEMLNNYELF</sequence>
<dbReference type="InterPro" id="IPR014985">
    <property type="entry name" value="WbqC"/>
</dbReference>